<evidence type="ECO:0000256" key="2">
    <source>
        <dbReference type="ARBA" id="ARBA00022723"/>
    </source>
</evidence>
<dbReference type="SUPFAM" id="SSF57903">
    <property type="entry name" value="FYVE/PHD zinc finger"/>
    <property type="match status" value="1"/>
</dbReference>
<dbReference type="GO" id="GO:0140002">
    <property type="term" value="F:histone H3K4me3 reader activity"/>
    <property type="evidence" value="ECO:0007669"/>
    <property type="project" value="EnsemblFungi"/>
</dbReference>
<keyword evidence="4" id="KW-0862">Zinc</keyword>
<dbReference type="GO" id="GO:0005829">
    <property type="term" value="C:cytosol"/>
    <property type="evidence" value="ECO:0007669"/>
    <property type="project" value="EnsemblFungi"/>
</dbReference>
<dbReference type="GO" id="GO:0042800">
    <property type="term" value="F:histone H3K4 methyltransferase activity"/>
    <property type="evidence" value="ECO:0007669"/>
    <property type="project" value="EnsemblFungi"/>
</dbReference>
<evidence type="ECO:0000256" key="4">
    <source>
        <dbReference type="ARBA" id="ARBA00022833"/>
    </source>
</evidence>
<dbReference type="InterPro" id="IPR001965">
    <property type="entry name" value="Znf_PHD"/>
</dbReference>
<dbReference type="STRING" id="1245769.A0A0C7MK22"/>
<dbReference type="PROSITE" id="PS01359">
    <property type="entry name" value="ZF_PHD_1"/>
    <property type="match status" value="1"/>
</dbReference>
<keyword evidence="2" id="KW-0479">Metal-binding</keyword>
<dbReference type="GeneID" id="34683481"/>
<dbReference type="GO" id="GO:0031509">
    <property type="term" value="P:subtelomeric heterochromatin formation"/>
    <property type="evidence" value="ECO:0007669"/>
    <property type="project" value="EnsemblFungi"/>
</dbReference>
<proteinExistence type="predicted"/>
<dbReference type="Pfam" id="PF00628">
    <property type="entry name" value="PHD"/>
    <property type="match status" value="1"/>
</dbReference>
<sequence>MVTLPDWCPAYSSRKKDVETGEEVFCICKKPDSGELMVGCDGCDDWFHFSCLKMAKKYNELVFSFYCPYCQAGITGPGAHNDGKLPKTLWRRKCRVLDCFKPIAENSKYCSEEHAVAFMRGLVDRVEIPGQDSSLVLRQMLQEPDFDHFKNLGRNGLPTPSADLAPGLLTNDGTLQDLEAQLRELRGGAKNGVETQIEQLTQYSQWVQTVNDLLFGDNTQENANGDSAPAGGKTSRTRKRKQTVKRKAICGYSSELKAPCSAEDFVAEFKQLDSESTELKGVCCKLRCVRHSDWLGTRQTSLQFQLESLQSSEQRLPLLIKIRQDQLKMQLYKHITKA</sequence>
<dbReference type="InterPro" id="IPR013083">
    <property type="entry name" value="Znf_RING/FYVE/PHD"/>
</dbReference>
<dbReference type="GO" id="GO:0008270">
    <property type="term" value="F:zinc ion binding"/>
    <property type="evidence" value="ECO:0007669"/>
    <property type="project" value="UniProtKB-KW"/>
</dbReference>
<keyword evidence="3 6" id="KW-0863">Zinc-finger</keyword>
<organism evidence="9 10">
    <name type="scientific">Lachancea lanzarotensis</name>
    <dbReference type="NCBI Taxonomy" id="1245769"/>
    <lineage>
        <taxon>Eukaryota</taxon>
        <taxon>Fungi</taxon>
        <taxon>Dikarya</taxon>
        <taxon>Ascomycota</taxon>
        <taxon>Saccharomycotina</taxon>
        <taxon>Saccharomycetes</taxon>
        <taxon>Saccharomycetales</taxon>
        <taxon>Saccharomycetaceae</taxon>
        <taxon>Lachancea</taxon>
    </lineage>
</organism>
<dbReference type="AlphaFoldDB" id="A0A0C7MK22"/>
<dbReference type="Gene3D" id="3.30.40.10">
    <property type="entry name" value="Zinc/RING finger domain, C3HC4 (zinc finger)"/>
    <property type="match status" value="1"/>
</dbReference>
<feature type="region of interest" description="Disordered" evidence="7">
    <location>
        <begin position="217"/>
        <end position="241"/>
    </location>
</feature>
<dbReference type="InterPro" id="IPR011011">
    <property type="entry name" value="Znf_FYVE_PHD"/>
</dbReference>
<dbReference type="GO" id="GO:0045893">
    <property type="term" value="P:positive regulation of DNA-templated transcription"/>
    <property type="evidence" value="ECO:0007669"/>
    <property type="project" value="TreeGrafter"/>
</dbReference>
<dbReference type="PROSITE" id="PS50016">
    <property type="entry name" value="ZF_PHD_2"/>
    <property type="match status" value="1"/>
</dbReference>
<dbReference type="RefSeq" id="XP_022626353.1">
    <property type="nucleotide sequence ID" value="XM_022774236.1"/>
</dbReference>
<dbReference type="GO" id="GO:0003682">
    <property type="term" value="F:chromatin binding"/>
    <property type="evidence" value="ECO:0007669"/>
    <property type="project" value="EnsemblFungi"/>
</dbReference>
<feature type="domain" description="PHD-type" evidence="8">
    <location>
        <begin position="23"/>
        <end position="73"/>
    </location>
</feature>
<evidence type="ECO:0000256" key="7">
    <source>
        <dbReference type="SAM" id="MobiDB-lite"/>
    </source>
</evidence>
<dbReference type="InterPro" id="IPR037869">
    <property type="entry name" value="Spp1/CFP1"/>
</dbReference>
<reference evidence="9 10" key="1">
    <citation type="submission" date="2014-12" db="EMBL/GenBank/DDBJ databases">
        <authorList>
            <person name="Neuveglise Cecile"/>
        </authorList>
    </citation>
    <scope>NUCLEOTIDE SEQUENCE [LARGE SCALE GENOMIC DNA]</scope>
    <source>
        <strain evidence="9 10">CBS 12615</strain>
    </source>
</reference>
<dbReference type="CDD" id="cd16039">
    <property type="entry name" value="PHD_SPP1"/>
    <property type="match status" value="1"/>
</dbReference>
<dbReference type="PANTHER" id="PTHR46174">
    <property type="entry name" value="CXXC-TYPE ZINC FINGER PROTEIN 1"/>
    <property type="match status" value="1"/>
</dbReference>
<comment type="subcellular location">
    <subcellularLocation>
        <location evidence="1">Nucleus</location>
    </subcellularLocation>
</comment>
<evidence type="ECO:0000256" key="1">
    <source>
        <dbReference type="ARBA" id="ARBA00004123"/>
    </source>
</evidence>
<dbReference type="GO" id="GO:0048188">
    <property type="term" value="C:Set1C/COMPASS complex"/>
    <property type="evidence" value="ECO:0007669"/>
    <property type="project" value="EnsemblFungi"/>
</dbReference>
<keyword evidence="5" id="KW-0539">Nucleus</keyword>
<dbReference type="SMART" id="SM00249">
    <property type="entry name" value="PHD"/>
    <property type="match status" value="1"/>
</dbReference>
<dbReference type="OrthoDB" id="436852at2759"/>
<gene>
    <name evidence="9" type="ORF">LALA0_S01e03224g</name>
</gene>
<evidence type="ECO:0000259" key="8">
    <source>
        <dbReference type="PROSITE" id="PS50016"/>
    </source>
</evidence>
<dbReference type="HOGENOM" id="CLU_045707_0_0_1"/>
<dbReference type="Proteomes" id="UP000054304">
    <property type="component" value="Unassembled WGS sequence"/>
</dbReference>
<dbReference type="PANTHER" id="PTHR46174:SF1">
    <property type="entry name" value="CXXC-TYPE ZINC FINGER PROTEIN 1"/>
    <property type="match status" value="1"/>
</dbReference>
<evidence type="ECO:0000313" key="9">
    <source>
        <dbReference type="EMBL" id="CEP60108.1"/>
    </source>
</evidence>
<evidence type="ECO:0000256" key="5">
    <source>
        <dbReference type="ARBA" id="ARBA00023242"/>
    </source>
</evidence>
<dbReference type="InterPro" id="IPR019786">
    <property type="entry name" value="Zinc_finger_PHD-type_CS"/>
</dbReference>
<dbReference type="GO" id="GO:1903341">
    <property type="term" value="P:regulation of meiotic DNA double-strand break formation"/>
    <property type="evidence" value="ECO:0007669"/>
    <property type="project" value="EnsemblFungi"/>
</dbReference>
<accession>A0A0C7MK22</accession>
<dbReference type="GO" id="GO:0000781">
    <property type="term" value="C:chromosome, telomeric region"/>
    <property type="evidence" value="ECO:0007669"/>
    <property type="project" value="GOC"/>
</dbReference>
<protein>
    <submittedName>
        <fullName evidence="9">LALA0S01e03224g1_1</fullName>
    </submittedName>
</protein>
<name>A0A0C7MK22_9SACH</name>
<evidence type="ECO:0000256" key="6">
    <source>
        <dbReference type="PROSITE-ProRule" id="PRU00146"/>
    </source>
</evidence>
<dbReference type="EMBL" id="LN736360">
    <property type="protein sequence ID" value="CEP60108.1"/>
    <property type="molecule type" value="Genomic_DNA"/>
</dbReference>
<evidence type="ECO:0000256" key="3">
    <source>
        <dbReference type="ARBA" id="ARBA00022771"/>
    </source>
</evidence>
<dbReference type="InterPro" id="IPR019787">
    <property type="entry name" value="Znf_PHD-finger"/>
</dbReference>
<keyword evidence="10" id="KW-1185">Reference proteome</keyword>
<evidence type="ECO:0000313" key="10">
    <source>
        <dbReference type="Proteomes" id="UP000054304"/>
    </source>
</evidence>